<comment type="catalytic activity">
    <reaction evidence="8">
        <text>ATP + H2O = ADP + phosphate + H(+)</text>
        <dbReference type="Rhea" id="RHEA:13065"/>
        <dbReference type="ChEBI" id="CHEBI:15377"/>
        <dbReference type="ChEBI" id="CHEBI:15378"/>
        <dbReference type="ChEBI" id="CHEBI:30616"/>
        <dbReference type="ChEBI" id="CHEBI:43474"/>
        <dbReference type="ChEBI" id="CHEBI:456216"/>
    </reaction>
</comment>
<evidence type="ECO:0000256" key="3">
    <source>
        <dbReference type="ARBA" id="ARBA00022741"/>
    </source>
</evidence>
<sequence length="1451" mass="148954">MWQRLIGLAGDTVGTAVGAVAGVVEFVSSATAGSVTTAPGRVHVPIDGVHHDADAASRAEELLVAHEAVVRAEVNAALGDVLIEFVPELITMGEVTELVRAAEQACGLAAAAPLARPEHPGAPGGVMQEAVLLGLNVVGLAYTAVGRALPLGPAALGLSVLAHVDAAPALRSLFTQVVGEPVAAPLLAGAAVVANTTGRRPVGLLVDACHRYALYQEARAHRVTWTAWEGELAHRPGAYRAAPAPACPRPVPLPPGPVQKVAHTATGTALAGAALLTALGVHPLANAVLAAGLPKAARTGQDAYAAGLGRGVAARGSLVLDRSALRRLDRLDTVVLDADVLRTGRHGVEEVVPLEGDSGPAASALVERAHDLVDRRRPDRARRRQGWSVEPVGRAATGWIAELAAELAHRASTVLLLRRGDDPVALVGVSEILDPFTEAVVAAAGQVGVVLVGGSEDLVPRTDADGAVPGGDDLAESVRELQATGHVVAVLSEHHDVALAAADLGIGLVPPGGTPAWTADTLIRTLSEACLLLEAIEPARRVGRRAAQLAAAGSGLGVLLALLGPAVGAPARASVAVHTAALCAYGIGTWSAITVARRPAPVATDRMPWHAMSSRAVLTQLDSARSGLAEPEARRRRTPPRHDDHDEIGLVRASAEELANPITTALTAGAGVSAATGSVLDPLSIVFVLAVNALIGGVQRVSAQSALRTLHRSSATRVRVRRGEHEVEHTADELVGGDVIRLQAGDAVPADSRVLAGHGLEIDESSLTGESVPASKSAHATSARTLGDRRSMLYEGTTVATGRAEAVVVATGEHTEAGRTLRESAGQAPPTGVESRLRELTARILPVSVGAGVALVAIDLLRGRPAGVALTRAVSLAVAAVPEGLPFVATVAELAAARRLSARGALVRNPSTIEALGRVSVLCFDKTGTLTEGRISLRQVSDGTRSATVDEPLTTDLQGIVSTAVRASPFRADRRHITHQTDRAVLRGARELDISAENGHAFVEALDELPFESHRGYHATLWRGRSGNRISVKGAPEVILPLCTTRRTADTSSPLDGDRAAIDAEVHRLARHGHRVLAVAQRPTTGSRLGEADVAELEFRGLVGLVDPVRPTAAQAVATLRAAGVAIVMITGDHPSTAESIAAELDVLDGRTVMTGAEMDELTDAQLTDALPRTAVFARVTPAQKARIVGLHQQSGHPVAVTGDGTNDAPAIRLADVGIALGARATPAAREAADLVVTDDRIETITDAIVEGRGMWASVRDALSILLGGNLGEIAYTLGTGLFGRDATLNARQLLLINLLTDVLPAMAVAVRPPPDSTPAELLAHGPEASLGASLDRDIQVRAAITATAAAAAWMASRPLSTSAQANTSGLVALVGSQLAQTLVVRGRTPLVAAAVGGSIVLLVVAVQVPGVSGIVGSTPLLPHQWGIALTAAAAAGGAQLVAQRRLGATG</sequence>
<name>A0ABS4W6I9_9PSEU</name>
<keyword evidence="2" id="KW-0812">Transmembrane</keyword>
<dbReference type="Gene3D" id="3.40.50.1000">
    <property type="entry name" value="HAD superfamily/HAD-like"/>
    <property type="match status" value="1"/>
</dbReference>
<dbReference type="GO" id="GO:0016787">
    <property type="term" value="F:hydrolase activity"/>
    <property type="evidence" value="ECO:0007669"/>
    <property type="project" value="UniProtKB-KW"/>
</dbReference>
<dbReference type="PRINTS" id="PR00119">
    <property type="entry name" value="CATATPASE"/>
</dbReference>
<keyword evidence="13" id="KW-1185">Reference proteome</keyword>
<dbReference type="InterPro" id="IPR018303">
    <property type="entry name" value="ATPase_P-typ_P_site"/>
</dbReference>
<evidence type="ECO:0000256" key="2">
    <source>
        <dbReference type="ARBA" id="ARBA00022692"/>
    </source>
</evidence>
<keyword evidence="12" id="KW-0378">Hydrolase</keyword>
<evidence type="ECO:0000259" key="11">
    <source>
        <dbReference type="Pfam" id="PF00689"/>
    </source>
</evidence>
<evidence type="ECO:0000256" key="7">
    <source>
        <dbReference type="ARBA" id="ARBA00023136"/>
    </source>
</evidence>
<dbReference type="Gene3D" id="2.70.150.10">
    <property type="entry name" value="Calcium-transporting ATPase, cytoplasmic transduction domain A"/>
    <property type="match status" value="1"/>
</dbReference>
<organism evidence="12 13">
    <name type="scientific">Pseudonocardia parietis</name>
    <dbReference type="NCBI Taxonomy" id="570936"/>
    <lineage>
        <taxon>Bacteria</taxon>
        <taxon>Bacillati</taxon>
        <taxon>Actinomycetota</taxon>
        <taxon>Actinomycetes</taxon>
        <taxon>Pseudonocardiales</taxon>
        <taxon>Pseudonocardiaceae</taxon>
        <taxon>Pseudonocardia</taxon>
    </lineage>
</organism>
<accession>A0ABS4W6I9</accession>
<dbReference type="SUPFAM" id="SSF56784">
    <property type="entry name" value="HAD-like"/>
    <property type="match status" value="1"/>
</dbReference>
<protein>
    <submittedName>
        <fullName evidence="12">Cation-transporting ATPase I</fullName>
        <ecNumber evidence="12">3.6.3.-</ecNumber>
    </submittedName>
</protein>
<dbReference type="SUPFAM" id="SSF81653">
    <property type="entry name" value="Calcium ATPase, transduction domain A"/>
    <property type="match status" value="1"/>
</dbReference>
<evidence type="ECO:0000256" key="5">
    <source>
        <dbReference type="ARBA" id="ARBA00022967"/>
    </source>
</evidence>
<dbReference type="PANTHER" id="PTHR42861">
    <property type="entry name" value="CALCIUM-TRANSPORTING ATPASE"/>
    <property type="match status" value="1"/>
</dbReference>
<dbReference type="SFLD" id="SFLDS00003">
    <property type="entry name" value="Haloacid_Dehalogenase"/>
    <property type="match status" value="1"/>
</dbReference>
<dbReference type="Pfam" id="PF13246">
    <property type="entry name" value="Cation_ATPase"/>
    <property type="match status" value="1"/>
</dbReference>
<evidence type="ECO:0000256" key="9">
    <source>
        <dbReference type="SAM" id="MobiDB-lite"/>
    </source>
</evidence>
<evidence type="ECO:0000313" key="13">
    <source>
        <dbReference type="Proteomes" id="UP001519295"/>
    </source>
</evidence>
<dbReference type="SFLD" id="SFLDF00027">
    <property type="entry name" value="p-type_atpase"/>
    <property type="match status" value="1"/>
</dbReference>
<evidence type="ECO:0000256" key="8">
    <source>
        <dbReference type="ARBA" id="ARBA00049360"/>
    </source>
</evidence>
<dbReference type="Pfam" id="PF00689">
    <property type="entry name" value="Cation_ATPase_C"/>
    <property type="match status" value="1"/>
</dbReference>
<evidence type="ECO:0000256" key="4">
    <source>
        <dbReference type="ARBA" id="ARBA00022840"/>
    </source>
</evidence>
<evidence type="ECO:0000259" key="10">
    <source>
        <dbReference type="Pfam" id="PF00122"/>
    </source>
</evidence>
<dbReference type="RefSeq" id="WP_210036900.1">
    <property type="nucleotide sequence ID" value="NZ_JAGINU010000004.1"/>
</dbReference>
<dbReference type="NCBIfam" id="TIGR01494">
    <property type="entry name" value="ATPase_P-type"/>
    <property type="match status" value="2"/>
</dbReference>
<proteinExistence type="predicted"/>
<evidence type="ECO:0000256" key="6">
    <source>
        <dbReference type="ARBA" id="ARBA00022989"/>
    </source>
</evidence>
<dbReference type="SUPFAM" id="SSF81665">
    <property type="entry name" value="Calcium ATPase, transmembrane domain M"/>
    <property type="match status" value="1"/>
</dbReference>
<dbReference type="EMBL" id="JAGINU010000004">
    <property type="protein sequence ID" value="MBP2371811.1"/>
    <property type="molecule type" value="Genomic_DNA"/>
</dbReference>
<dbReference type="InterPro" id="IPR059000">
    <property type="entry name" value="ATPase_P-type_domA"/>
</dbReference>
<evidence type="ECO:0000256" key="1">
    <source>
        <dbReference type="ARBA" id="ARBA00004651"/>
    </source>
</evidence>
<keyword evidence="5" id="KW-1278">Translocase</keyword>
<dbReference type="Gene3D" id="1.20.1110.10">
    <property type="entry name" value="Calcium-transporting ATPase, transmembrane domain"/>
    <property type="match status" value="1"/>
</dbReference>
<dbReference type="InterPro" id="IPR044492">
    <property type="entry name" value="P_typ_ATPase_HD_dom"/>
</dbReference>
<dbReference type="InterPro" id="IPR001757">
    <property type="entry name" value="P_typ_ATPase"/>
</dbReference>
<reference evidence="12 13" key="1">
    <citation type="submission" date="2021-03" db="EMBL/GenBank/DDBJ databases">
        <title>Sequencing the genomes of 1000 actinobacteria strains.</title>
        <authorList>
            <person name="Klenk H.-P."/>
        </authorList>
    </citation>
    <scope>NUCLEOTIDE SEQUENCE [LARGE SCALE GENOMIC DNA]</scope>
    <source>
        <strain evidence="12 13">DSM 45256</strain>
    </source>
</reference>
<feature type="domain" description="P-type ATPase A" evidence="10">
    <location>
        <begin position="714"/>
        <end position="822"/>
    </location>
</feature>
<dbReference type="SUPFAM" id="SSF81660">
    <property type="entry name" value="Metal cation-transporting ATPase, ATP-binding domain N"/>
    <property type="match status" value="1"/>
</dbReference>
<keyword evidence="3" id="KW-0547">Nucleotide-binding</keyword>
<keyword evidence="6" id="KW-1133">Transmembrane helix</keyword>
<dbReference type="SFLD" id="SFLDG00002">
    <property type="entry name" value="C1.7:_P-type_atpase_like"/>
    <property type="match status" value="1"/>
</dbReference>
<comment type="caution">
    <text evidence="12">The sequence shown here is derived from an EMBL/GenBank/DDBJ whole genome shotgun (WGS) entry which is preliminary data.</text>
</comment>
<dbReference type="InterPro" id="IPR008250">
    <property type="entry name" value="ATPase_P-typ_transduc_dom_A_sf"/>
</dbReference>
<dbReference type="PRINTS" id="PR00120">
    <property type="entry name" value="HATPASE"/>
</dbReference>
<dbReference type="Proteomes" id="UP001519295">
    <property type="component" value="Unassembled WGS sequence"/>
</dbReference>
<gene>
    <name evidence="12" type="ORF">JOF36_007584</name>
</gene>
<keyword evidence="4" id="KW-0067">ATP-binding</keyword>
<dbReference type="InterPro" id="IPR036412">
    <property type="entry name" value="HAD-like_sf"/>
</dbReference>
<dbReference type="InterPro" id="IPR023298">
    <property type="entry name" value="ATPase_P-typ_TM_dom_sf"/>
</dbReference>
<dbReference type="Pfam" id="PF00122">
    <property type="entry name" value="E1-E2_ATPase"/>
    <property type="match status" value="1"/>
</dbReference>
<dbReference type="PROSITE" id="PS00154">
    <property type="entry name" value="ATPASE_E1_E2"/>
    <property type="match status" value="1"/>
</dbReference>
<dbReference type="InterPro" id="IPR023299">
    <property type="entry name" value="ATPase_P-typ_cyto_dom_N"/>
</dbReference>
<feature type="domain" description="Cation-transporting P-type ATPase C-terminal" evidence="11">
    <location>
        <begin position="1288"/>
        <end position="1435"/>
    </location>
</feature>
<evidence type="ECO:0000313" key="12">
    <source>
        <dbReference type="EMBL" id="MBP2371811.1"/>
    </source>
</evidence>
<dbReference type="EC" id="3.6.3.-" evidence="12"/>
<comment type="subcellular location">
    <subcellularLocation>
        <location evidence="1">Cell membrane</location>
        <topology evidence="1">Multi-pass membrane protein</topology>
    </subcellularLocation>
</comment>
<keyword evidence="7" id="KW-0472">Membrane</keyword>
<dbReference type="InterPro" id="IPR023214">
    <property type="entry name" value="HAD_sf"/>
</dbReference>
<dbReference type="Gene3D" id="3.40.1110.10">
    <property type="entry name" value="Calcium-transporting ATPase, cytoplasmic domain N"/>
    <property type="match status" value="1"/>
</dbReference>
<dbReference type="InterPro" id="IPR006068">
    <property type="entry name" value="ATPase_P-typ_cation-transptr_C"/>
</dbReference>
<feature type="region of interest" description="Disordered" evidence="9">
    <location>
        <begin position="626"/>
        <end position="645"/>
    </location>
</feature>